<evidence type="ECO:0000256" key="2">
    <source>
        <dbReference type="SAM" id="Phobius"/>
    </source>
</evidence>
<dbReference type="Proteomes" id="UP001497623">
    <property type="component" value="Unassembled WGS sequence"/>
</dbReference>
<keyword evidence="2" id="KW-1133">Transmembrane helix</keyword>
<sequence>GPTWSTVYLLIAIILVMLFAFFIICVSVIAYTLGKRRKEQGRSRMSLHDVSRRENRSCQRPASSHIYEDLRPPMGPQRRNTLPSRPTSNQDSMDNCNKLSLHMDNTHNLLISPRRVTPLPAASPLPPSSSSLLMHLTELQKRDSLHNMNPGNSILPQFSSVQCRPWSKSCKAAVIAEPTCNQTVAKATELCGLINRDVSTEGIIKNGINCKQDVEVDGTYLPMGVPVNKK</sequence>
<feature type="non-terminal residue" evidence="3">
    <location>
        <position position="1"/>
    </location>
</feature>
<name>A0AAV2QUE0_MEGNR</name>
<feature type="compositionally biased region" description="Basic and acidic residues" evidence="1">
    <location>
        <begin position="40"/>
        <end position="57"/>
    </location>
</feature>
<reference evidence="3 4" key="1">
    <citation type="submission" date="2024-05" db="EMBL/GenBank/DDBJ databases">
        <authorList>
            <person name="Wallberg A."/>
        </authorList>
    </citation>
    <scope>NUCLEOTIDE SEQUENCE [LARGE SCALE GENOMIC DNA]</scope>
</reference>
<keyword evidence="2" id="KW-0472">Membrane</keyword>
<proteinExistence type="predicted"/>
<dbReference type="EMBL" id="CAXKWB010009982">
    <property type="protein sequence ID" value="CAL4096369.1"/>
    <property type="molecule type" value="Genomic_DNA"/>
</dbReference>
<accession>A0AAV2QUE0</accession>
<gene>
    <name evidence="3" type="ORF">MNOR_LOCUS15735</name>
</gene>
<protein>
    <submittedName>
        <fullName evidence="3">Uncharacterized protein</fullName>
    </submittedName>
</protein>
<organism evidence="3 4">
    <name type="scientific">Meganyctiphanes norvegica</name>
    <name type="common">Northern krill</name>
    <name type="synonym">Thysanopoda norvegica</name>
    <dbReference type="NCBI Taxonomy" id="48144"/>
    <lineage>
        <taxon>Eukaryota</taxon>
        <taxon>Metazoa</taxon>
        <taxon>Ecdysozoa</taxon>
        <taxon>Arthropoda</taxon>
        <taxon>Crustacea</taxon>
        <taxon>Multicrustacea</taxon>
        <taxon>Malacostraca</taxon>
        <taxon>Eumalacostraca</taxon>
        <taxon>Eucarida</taxon>
        <taxon>Euphausiacea</taxon>
        <taxon>Euphausiidae</taxon>
        <taxon>Meganyctiphanes</taxon>
    </lineage>
</organism>
<keyword evidence="2" id="KW-0812">Transmembrane</keyword>
<feature type="transmembrane region" description="Helical" evidence="2">
    <location>
        <begin position="6"/>
        <end position="34"/>
    </location>
</feature>
<keyword evidence="4" id="KW-1185">Reference proteome</keyword>
<evidence type="ECO:0000313" key="4">
    <source>
        <dbReference type="Proteomes" id="UP001497623"/>
    </source>
</evidence>
<dbReference type="AlphaFoldDB" id="A0AAV2QUE0"/>
<feature type="region of interest" description="Disordered" evidence="1">
    <location>
        <begin position="40"/>
        <end position="98"/>
    </location>
</feature>
<evidence type="ECO:0000256" key="1">
    <source>
        <dbReference type="SAM" id="MobiDB-lite"/>
    </source>
</evidence>
<feature type="compositionally biased region" description="Polar residues" evidence="1">
    <location>
        <begin position="78"/>
        <end position="98"/>
    </location>
</feature>
<comment type="caution">
    <text evidence="3">The sequence shown here is derived from an EMBL/GenBank/DDBJ whole genome shotgun (WGS) entry which is preliminary data.</text>
</comment>
<evidence type="ECO:0000313" key="3">
    <source>
        <dbReference type="EMBL" id="CAL4096369.1"/>
    </source>
</evidence>